<dbReference type="EMBL" id="LLXL01004137">
    <property type="protein sequence ID" value="PKK57741.1"/>
    <property type="molecule type" value="Genomic_DNA"/>
</dbReference>
<dbReference type="AlphaFoldDB" id="A0A2N1M7Y3"/>
<gene>
    <name evidence="1" type="ORF">RhiirC2_797514</name>
</gene>
<evidence type="ECO:0000313" key="1">
    <source>
        <dbReference type="EMBL" id="PKK57741.1"/>
    </source>
</evidence>
<organism evidence="1 2">
    <name type="scientific">Rhizophagus irregularis</name>
    <dbReference type="NCBI Taxonomy" id="588596"/>
    <lineage>
        <taxon>Eukaryota</taxon>
        <taxon>Fungi</taxon>
        <taxon>Fungi incertae sedis</taxon>
        <taxon>Mucoromycota</taxon>
        <taxon>Glomeromycotina</taxon>
        <taxon>Glomeromycetes</taxon>
        <taxon>Glomerales</taxon>
        <taxon>Glomeraceae</taxon>
        <taxon>Rhizophagus</taxon>
    </lineage>
</organism>
<sequence>MIRDLDARVDWFSTQLADHSSRIEKLEAAIFFYESAYMNNWDNPSSASPPEQQSSLPNFTHSSTTNHHFGVGVIFHSSLAMYVVKKKFFSDRLIGLTLQLPEKCNVLLIGGYIPPISSSNQSTIADCHFTLISWIRSARSSNHNVLLSGDLNADFDSFLT</sequence>
<dbReference type="SUPFAM" id="SSF56219">
    <property type="entry name" value="DNase I-like"/>
    <property type="match status" value="1"/>
</dbReference>
<proteinExistence type="predicted"/>
<dbReference type="Proteomes" id="UP000233469">
    <property type="component" value="Unassembled WGS sequence"/>
</dbReference>
<evidence type="ECO:0000313" key="2">
    <source>
        <dbReference type="Proteomes" id="UP000233469"/>
    </source>
</evidence>
<comment type="caution">
    <text evidence="1">The sequence shown here is derived from an EMBL/GenBank/DDBJ whole genome shotgun (WGS) entry which is preliminary data.</text>
</comment>
<protein>
    <recommendedName>
        <fullName evidence="3">Endonuclease/exonuclease/phosphatase domain-containing protein</fullName>
    </recommendedName>
</protein>
<dbReference type="Gene3D" id="3.60.10.10">
    <property type="entry name" value="Endonuclease/exonuclease/phosphatase"/>
    <property type="match status" value="1"/>
</dbReference>
<reference evidence="1 2" key="2">
    <citation type="submission" date="2017-10" db="EMBL/GenBank/DDBJ databases">
        <title>Extensive intraspecific genome diversity in a model arbuscular mycorrhizal fungus.</title>
        <authorList>
            <person name="Chen E.C.H."/>
            <person name="Morin E."/>
            <person name="Baudet D."/>
            <person name="Noel J."/>
            <person name="Ndikumana S."/>
            <person name="Charron P."/>
            <person name="St-Onge C."/>
            <person name="Giorgi J."/>
            <person name="Grigoriev I.V."/>
            <person name="Roux C."/>
            <person name="Martin F.M."/>
            <person name="Corradi N."/>
        </authorList>
    </citation>
    <scope>NUCLEOTIDE SEQUENCE [LARGE SCALE GENOMIC DNA]</scope>
    <source>
        <strain evidence="1 2">C2</strain>
    </source>
</reference>
<dbReference type="VEuPathDB" id="FungiDB:FUN_006515"/>
<dbReference type="InterPro" id="IPR036691">
    <property type="entry name" value="Endo/exonu/phosph_ase_sf"/>
</dbReference>
<evidence type="ECO:0008006" key="3">
    <source>
        <dbReference type="Google" id="ProtNLM"/>
    </source>
</evidence>
<name>A0A2N1M7Y3_9GLOM</name>
<dbReference type="VEuPathDB" id="FungiDB:RhiirA1_477445"/>
<reference evidence="1 2" key="1">
    <citation type="submission" date="2016-04" db="EMBL/GenBank/DDBJ databases">
        <title>Genome analyses suggest a sexual origin of heterokaryosis in a supposedly ancient asexual fungus.</title>
        <authorList>
            <person name="Ropars J."/>
            <person name="Sedzielewska K."/>
            <person name="Noel J."/>
            <person name="Charron P."/>
            <person name="Farinelli L."/>
            <person name="Marton T."/>
            <person name="Kruger M."/>
            <person name="Pelin A."/>
            <person name="Brachmann A."/>
            <person name="Corradi N."/>
        </authorList>
    </citation>
    <scope>NUCLEOTIDE SEQUENCE [LARGE SCALE GENOMIC DNA]</scope>
    <source>
        <strain evidence="1 2">C2</strain>
    </source>
</reference>
<accession>A0A2N1M7Y3</accession>